<dbReference type="EMBL" id="BK015985">
    <property type="protein sequence ID" value="DAF88379.1"/>
    <property type="molecule type" value="Genomic_DNA"/>
</dbReference>
<name>A0A8S5U1P7_9CAUD</name>
<evidence type="ECO:0000313" key="1">
    <source>
        <dbReference type="EMBL" id="DAF88379.1"/>
    </source>
</evidence>
<dbReference type="Pfam" id="PF08890">
    <property type="entry name" value="Phage_TAC_5"/>
    <property type="match status" value="1"/>
</dbReference>
<dbReference type="Gene3D" id="3.30.2220.30">
    <property type="match status" value="1"/>
</dbReference>
<proteinExistence type="predicted"/>
<organism evidence="1">
    <name type="scientific">Siphoviridae sp. ctdHi7</name>
    <dbReference type="NCBI Taxonomy" id="2825577"/>
    <lineage>
        <taxon>Viruses</taxon>
        <taxon>Duplodnaviria</taxon>
        <taxon>Heunggongvirae</taxon>
        <taxon>Uroviricota</taxon>
        <taxon>Caudoviricetes</taxon>
    </lineage>
</organism>
<dbReference type="InterPro" id="IPR014986">
    <property type="entry name" value="XkdN-like"/>
</dbReference>
<accession>A0A8S5U1P7</accession>
<sequence length="157" mass="17996">MAKKDLKWFMREHKQEIITVKGPDTIKDDEGNVIELEIKVLSQEEITRINDAYRKRTIATDKKGNPYINNGEVVFKTERDSAKATRHIIVEALQYPNLKDEELMKYYGCVDVTDMPLKVFPSPEEFQHVSRVVFAALGIGSFTDEDEADTTVDEAKN</sequence>
<reference evidence="1" key="1">
    <citation type="journal article" date="2021" name="Proc. Natl. Acad. Sci. U.S.A.">
        <title>A Catalog of Tens of Thousands of Viruses from Human Metagenomes Reveals Hidden Associations with Chronic Diseases.</title>
        <authorList>
            <person name="Tisza M.J."/>
            <person name="Buck C.B."/>
        </authorList>
    </citation>
    <scope>NUCLEOTIDE SEQUENCE</scope>
    <source>
        <strain evidence="1">CtdHi7</strain>
    </source>
</reference>
<dbReference type="InterPro" id="IPR038559">
    <property type="entry name" value="XkdN-like_sf"/>
</dbReference>
<protein>
    <submittedName>
        <fullName evidence="1">Tail assembly chaperone protein</fullName>
    </submittedName>
</protein>